<dbReference type="EMBL" id="RWGY01000039">
    <property type="protein sequence ID" value="TVU09697.1"/>
    <property type="molecule type" value="Genomic_DNA"/>
</dbReference>
<comment type="caution">
    <text evidence="1">The sequence shown here is derived from an EMBL/GenBank/DDBJ whole genome shotgun (WGS) entry which is preliminary data.</text>
</comment>
<evidence type="ECO:0000313" key="1">
    <source>
        <dbReference type="EMBL" id="TVU09697.1"/>
    </source>
</evidence>
<evidence type="ECO:0000313" key="2">
    <source>
        <dbReference type="Proteomes" id="UP000324897"/>
    </source>
</evidence>
<reference evidence="1 2" key="1">
    <citation type="journal article" date="2019" name="Sci. Rep.">
        <title>A high-quality genome of Eragrostis curvula grass provides insights into Poaceae evolution and supports new strategies to enhance forage quality.</title>
        <authorList>
            <person name="Carballo J."/>
            <person name="Santos B.A.C.M."/>
            <person name="Zappacosta D."/>
            <person name="Garbus I."/>
            <person name="Selva J.P."/>
            <person name="Gallo C.A."/>
            <person name="Diaz A."/>
            <person name="Albertini E."/>
            <person name="Caccamo M."/>
            <person name="Echenique V."/>
        </authorList>
    </citation>
    <scope>NUCLEOTIDE SEQUENCE [LARGE SCALE GENOMIC DNA]</scope>
    <source>
        <strain evidence="2">cv. Victoria</strain>
        <tissue evidence="1">Leaf</tissue>
    </source>
</reference>
<gene>
    <name evidence="1" type="ORF">EJB05_43189</name>
</gene>
<accession>A0A5J9TER5</accession>
<proteinExistence type="predicted"/>
<keyword evidence="2" id="KW-1185">Reference proteome</keyword>
<sequence length="186" mass="20554">MIAPSCRRCVSLLPRDLVQQRWSPVAQEKPSAVREVAGKGVRTVPVSGKRRVLVKLDQGKCNAELLCDVPVNKCWPHLFSFTGLVFLFLELPSTPPPCSRPSAAVFLLPPCHEAPSPCLPLADSKIAPSCRRCVSLLPRDLVQQRWSPVAQEKPSAVREVAGKGVPVNKCWPHLFSFTELDRVDEN</sequence>
<protein>
    <submittedName>
        <fullName evidence="1">Uncharacterized protein</fullName>
    </submittedName>
</protein>
<organism evidence="1 2">
    <name type="scientific">Eragrostis curvula</name>
    <name type="common">weeping love grass</name>
    <dbReference type="NCBI Taxonomy" id="38414"/>
    <lineage>
        <taxon>Eukaryota</taxon>
        <taxon>Viridiplantae</taxon>
        <taxon>Streptophyta</taxon>
        <taxon>Embryophyta</taxon>
        <taxon>Tracheophyta</taxon>
        <taxon>Spermatophyta</taxon>
        <taxon>Magnoliopsida</taxon>
        <taxon>Liliopsida</taxon>
        <taxon>Poales</taxon>
        <taxon>Poaceae</taxon>
        <taxon>PACMAD clade</taxon>
        <taxon>Chloridoideae</taxon>
        <taxon>Eragrostideae</taxon>
        <taxon>Eragrostidinae</taxon>
        <taxon>Eragrostis</taxon>
    </lineage>
</organism>
<name>A0A5J9TER5_9POAL</name>
<dbReference type="Gramene" id="TVU09697">
    <property type="protein sequence ID" value="TVU09697"/>
    <property type="gene ID" value="EJB05_43189"/>
</dbReference>
<feature type="non-terminal residue" evidence="1">
    <location>
        <position position="186"/>
    </location>
</feature>
<dbReference type="AlphaFoldDB" id="A0A5J9TER5"/>
<dbReference type="Proteomes" id="UP000324897">
    <property type="component" value="Chromosome 3"/>
</dbReference>